<evidence type="ECO:0000256" key="1">
    <source>
        <dbReference type="SAM" id="MobiDB-lite"/>
    </source>
</evidence>
<dbReference type="Proteomes" id="UP001597018">
    <property type="component" value="Unassembled WGS sequence"/>
</dbReference>
<sequence length="163" mass="17702">MAGEAVAPNAADSVTESDTRGDGPVTRWPRSRVRRVAARSVLVVALLISAMAVCIPVACFIDDRTVDEARGEAVAEVVDTSLTRTVVRFSTPEGRVYIPPNGVLYPEGLQPKQLVRVEYDSRNPDLVRVAGRTAVLSLLPVAGLLAGTWVVLLPVYLLLRRRR</sequence>
<keyword evidence="2" id="KW-0812">Transmembrane</keyword>
<reference evidence="4" key="1">
    <citation type="journal article" date="2019" name="Int. J. Syst. Evol. Microbiol.">
        <title>The Global Catalogue of Microorganisms (GCM) 10K type strain sequencing project: providing services to taxonomists for standard genome sequencing and annotation.</title>
        <authorList>
            <consortium name="The Broad Institute Genomics Platform"/>
            <consortium name="The Broad Institute Genome Sequencing Center for Infectious Disease"/>
            <person name="Wu L."/>
            <person name="Ma J."/>
        </authorList>
    </citation>
    <scope>NUCLEOTIDE SEQUENCE [LARGE SCALE GENOMIC DNA]</scope>
    <source>
        <strain evidence="4">CCUG 56401</strain>
    </source>
</reference>
<comment type="caution">
    <text evidence="3">The sequence shown here is derived from an EMBL/GenBank/DDBJ whole genome shotgun (WGS) entry which is preliminary data.</text>
</comment>
<evidence type="ECO:0000313" key="4">
    <source>
        <dbReference type="Proteomes" id="UP001597018"/>
    </source>
</evidence>
<dbReference type="EMBL" id="JBHTIW010000001">
    <property type="protein sequence ID" value="MFD0918450.1"/>
    <property type="molecule type" value="Genomic_DNA"/>
</dbReference>
<proteinExistence type="predicted"/>
<keyword evidence="2" id="KW-1133">Transmembrane helix</keyword>
<evidence type="ECO:0000313" key="3">
    <source>
        <dbReference type="EMBL" id="MFD0918450.1"/>
    </source>
</evidence>
<gene>
    <name evidence="3" type="ORF">ACFQ16_01715</name>
</gene>
<feature type="transmembrane region" description="Helical" evidence="2">
    <location>
        <begin position="36"/>
        <end position="58"/>
    </location>
</feature>
<feature type="transmembrane region" description="Helical" evidence="2">
    <location>
        <begin position="134"/>
        <end position="159"/>
    </location>
</feature>
<keyword evidence="4" id="KW-1185">Reference proteome</keyword>
<protein>
    <submittedName>
        <fullName evidence="3">DUF3592 domain-containing protein</fullName>
    </submittedName>
</protein>
<accession>A0ABW3FMI8</accession>
<organism evidence="3 4">
    <name type="scientific">Saccharopolyspora rosea</name>
    <dbReference type="NCBI Taxonomy" id="524884"/>
    <lineage>
        <taxon>Bacteria</taxon>
        <taxon>Bacillati</taxon>
        <taxon>Actinomycetota</taxon>
        <taxon>Actinomycetes</taxon>
        <taxon>Pseudonocardiales</taxon>
        <taxon>Pseudonocardiaceae</taxon>
        <taxon>Saccharopolyspora</taxon>
    </lineage>
</organism>
<name>A0ABW3FMI8_9PSEU</name>
<keyword evidence="2" id="KW-0472">Membrane</keyword>
<evidence type="ECO:0000256" key="2">
    <source>
        <dbReference type="SAM" id="Phobius"/>
    </source>
</evidence>
<dbReference type="RefSeq" id="WP_263249933.1">
    <property type="nucleotide sequence ID" value="NZ_BAABLT010000022.1"/>
</dbReference>
<feature type="region of interest" description="Disordered" evidence="1">
    <location>
        <begin position="1"/>
        <end position="27"/>
    </location>
</feature>